<feature type="chain" id="PRO_5020788302" evidence="1">
    <location>
        <begin position="22"/>
        <end position="299"/>
    </location>
</feature>
<sequence length="299" mass="33076">MNSKLLAAAICGLCAAASVHAKEGGDQYPNGAENWFAGAIPPPGNYFINYFGHVSGTLRDHKGDKVTAPNGKNVKLKATFDALRFLKVTETQFLGANYGWAALLPIVHLSIDAAGSRDSRTHIGDATFTPFLLSWHAPEWHYVVGLDVNLPTGRYDKNDPGGRNTGENYYSLEPVFGVTYLGSSGWEVSGKFMYNWKTRNKDTDYQSGDEFHMDFLVGKHVGPWSVGLSGYYLKQLTDDKQNGRKVGPDGNRGQVFAIGPSVKYETAGKSQLIFQWQHESNVKNRFKGDKLWFKLITAL</sequence>
<dbReference type="InterPro" id="IPR025737">
    <property type="entry name" value="FApF"/>
</dbReference>
<reference evidence="2 3" key="1">
    <citation type="submission" date="2019-04" db="EMBL/GenBank/DDBJ databases">
        <title>Azoarcus nasutitermitis sp. nov. isolated from termite nest.</title>
        <authorList>
            <person name="Lin S.-Y."/>
            <person name="Hameed A."/>
            <person name="Hsu Y.-H."/>
            <person name="Young C.-C."/>
        </authorList>
    </citation>
    <scope>NUCLEOTIDE SEQUENCE [LARGE SCALE GENOMIC DNA]</scope>
    <source>
        <strain evidence="2 3">CC-YHH838</strain>
    </source>
</reference>
<name>A0A4S4AY08_9RHOO</name>
<dbReference type="RefSeq" id="WP_136348667.1">
    <property type="nucleotide sequence ID" value="NZ_SSOC01000004.1"/>
</dbReference>
<keyword evidence="1" id="KW-0732">Signal</keyword>
<protein>
    <submittedName>
        <fullName evidence="2">Phenol degradation protein meta</fullName>
    </submittedName>
</protein>
<keyword evidence="3" id="KW-1185">Reference proteome</keyword>
<evidence type="ECO:0000313" key="2">
    <source>
        <dbReference type="EMBL" id="THF64974.1"/>
    </source>
</evidence>
<dbReference type="Proteomes" id="UP000308430">
    <property type="component" value="Unassembled WGS sequence"/>
</dbReference>
<evidence type="ECO:0000256" key="1">
    <source>
        <dbReference type="SAM" id="SignalP"/>
    </source>
</evidence>
<proteinExistence type="predicted"/>
<dbReference type="Pfam" id="PF13557">
    <property type="entry name" value="Phenol_MetA_deg"/>
    <property type="match status" value="1"/>
</dbReference>
<organism evidence="2 3">
    <name type="scientific">Pseudothauera nasutitermitis</name>
    <dbReference type="NCBI Taxonomy" id="2565930"/>
    <lineage>
        <taxon>Bacteria</taxon>
        <taxon>Pseudomonadati</taxon>
        <taxon>Pseudomonadota</taxon>
        <taxon>Betaproteobacteria</taxon>
        <taxon>Rhodocyclales</taxon>
        <taxon>Zoogloeaceae</taxon>
        <taxon>Pseudothauera</taxon>
    </lineage>
</organism>
<feature type="signal peptide" evidence="1">
    <location>
        <begin position="1"/>
        <end position="21"/>
    </location>
</feature>
<dbReference type="OrthoDB" id="8639774at2"/>
<gene>
    <name evidence="2" type="ORF">E6C76_13185</name>
</gene>
<comment type="caution">
    <text evidence="2">The sequence shown here is derived from an EMBL/GenBank/DDBJ whole genome shotgun (WGS) entry which is preliminary data.</text>
</comment>
<dbReference type="EMBL" id="SSOC01000004">
    <property type="protein sequence ID" value="THF64974.1"/>
    <property type="molecule type" value="Genomic_DNA"/>
</dbReference>
<dbReference type="AlphaFoldDB" id="A0A4S4AY08"/>
<evidence type="ECO:0000313" key="3">
    <source>
        <dbReference type="Proteomes" id="UP000308430"/>
    </source>
</evidence>
<accession>A0A4S4AY08</accession>